<feature type="transmembrane region" description="Helical" evidence="2">
    <location>
        <begin position="168"/>
        <end position="188"/>
    </location>
</feature>
<dbReference type="InParanoid" id="A0A067PEI1"/>
<dbReference type="AlphaFoldDB" id="A0A067PEI1"/>
<feature type="transmembrane region" description="Helical" evidence="2">
    <location>
        <begin position="50"/>
        <end position="74"/>
    </location>
</feature>
<keyword evidence="2" id="KW-0812">Transmembrane</keyword>
<organism evidence="3 4">
    <name type="scientific">Jaapia argillacea MUCL 33604</name>
    <dbReference type="NCBI Taxonomy" id="933084"/>
    <lineage>
        <taxon>Eukaryota</taxon>
        <taxon>Fungi</taxon>
        <taxon>Dikarya</taxon>
        <taxon>Basidiomycota</taxon>
        <taxon>Agaricomycotina</taxon>
        <taxon>Agaricomycetes</taxon>
        <taxon>Agaricomycetidae</taxon>
        <taxon>Jaapiales</taxon>
        <taxon>Jaapiaceae</taxon>
        <taxon>Jaapia</taxon>
    </lineage>
</organism>
<dbReference type="HOGENOM" id="CLU_016816_0_0_1"/>
<dbReference type="STRING" id="933084.A0A067PEI1"/>
<keyword evidence="2" id="KW-1133">Transmembrane helix</keyword>
<keyword evidence="2" id="KW-0472">Membrane</keyword>
<name>A0A067PEI1_9AGAM</name>
<dbReference type="Proteomes" id="UP000027265">
    <property type="component" value="Unassembled WGS sequence"/>
</dbReference>
<sequence>MATKEPSTPSVLSEFYESTGVPTLPYTNDHAFTTPPTTDTPSNLDDWNSWFYLLQVGWIVIMIVWPWVFVAILSTTPGGLAMHPKAAYLSLLYPEVSTFFVTTLSNALALVVSYLFSLSARTLATKWLASKPSNIYFLSLFSAAKSPAQAGLSWTFTSRRWLSNSHRLRHALALVFYGVLFFLILGGFTSLLNPRPITWTAPLSGSELDFTSTDPDCTFWFENNAISDDSCGWLRYRNSSFTTCLGENQMVDVLESGRSNILSSIPENDNAVTFNQLGGLRFFGPVRGVLPTGPLGVSVLDNLPFSSSLEKELEIAQYFGYTVDLQGLASTVTCSYETESPISVFTNKTSNLLQVNATCPPGQDILGNPTYPSFIQGSEYLGFYACNGSSREGAGTYHLYFRGYGNYKGSIGNASCLVSSAHHATYEVTYASASSLFLALPSSSPSPSNGSLILIDSAVRALGELVWNAQWLEFNSVAESIVTFAVKDFGLQEYASGDQNMRILEAMVQGVLEYEVTYARLIYELYNTGPDMANEGIIAPSSCLRHYNGSVDLEMIGWHVSGHNLLFLIPMTIVNITSLAMLLAAAFFVGQPKKLPNFDPSNPISVLIAASRGHLTIGPPHPDDPDDVWVSDIGIKYGEQHGVAVLTETGRAAGTDVTSTGYEKGHYQGSIGQRKGKIADSDDLTEVGRK</sequence>
<keyword evidence="4" id="KW-1185">Reference proteome</keyword>
<evidence type="ECO:0000313" key="3">
    <source>
        <dbReference type="EMBL" id="KDQ53318.1"/>
    </source>
</evidence>
<feature type="compositionally biased region" description="Acidic residues" evidence="1">
    <location>
        <begin position="681"/>
        <end position="690"/>
    </location>
</feature>
<accession>A0A067PEI1</accession>
<evidence type="ECO:0000256" key="2">
    <source>
        <dbReference type="SAM" id="Phobius"/>
    </source>
</evidence>
<reference evidence="4" key="1">
    <citation type="journal article" date="2014" name="Proc. Natl. Acad. Sci. U.S.A.">
        <title>Extensive sampling of basidiomycete genomes demonstrates inadequacy of the white-rot/brown-rot paradigm for wood decay fungi.</title>
        <authorList>
            <person name="Riley R."/>
            <person name="Salamov A.A."/>
            <person name="Brown D.W."/>
            <person name="Nagy L.G."/>
            <person name="Floudas D."/>
            <person name="Held B.W."/>
            <person name="Levasseur A."/>
            <person name="Lombard V."/>
            <person name="Morin E."/>
            <person name="Otillar R."/>
            <person name="Lindquist E.A."/>
            <person name="Sun H."/>
            <person name="LaButti K.M."/>
            <person name="Schmutz J."/>
            <person name="Jabbour D."/>
            <person name="Luo H."/>
            <person name="Baker S.E."/>
            <person name="Pisabarro A.G."/>
            <person name="Walton J.D."/>
            <person name="Blanchette R.A."/>
            <person name="Henrissat B."/>
            <person name="Martin F."/>
            <person name="Cullen D."/>
            <person name="Hibbett D.S."/>
            <person name="Grigoriev I.V."/>
        </authorList>
    </citation>
    <scope>NUCLEOTIDE SEQUENCE [LARGE SCALE GENOMIC DNA]</scope>
    <source>
        <strain evidence="4">MUCL 33604</strain>
    </source>
</reference>
<dbReference type="OrthoDB" id="2991366at2759"/>
<dbReference type="EMBL" id="KL197734">
    <property type="protein sequence ID" value="KDQ53318.1"/>
    <property type="molecule type" value="Genomic_DNA"/>
</dbReference>
<protein>
    <submittedName>
        <fullName evidence="3">Uncharacterized protein</fullName>
    </submittedName>
</protein>
<evidence type="ECO:0000313" key="4">
    <source>
        <dbReference type="Proteomes" id="UP000027265"/>
    </source>
</evidence>
<evidence type="ECO:0000256" key="1">
    <source>
        <dbReference type="SAM" id="MobiDB-lite"/>
    </source>
</evidence>
<feature type="transmembrane region" description="Helical" evidence="2">
    <location>
        <begin position="86"/>
        <end position="115"/>
    </location>
</feature>
<proteinExistence type="predicted"/>
<feature type="transmembrane region" description="Helical" evidence="2">
    <location>
        <begin position="565"/>
        <end position="589"/>
    </location>
</feature>
<feature type="region of interest" description="Disordered" evidence="1">
    <location>
        <begin position="664"/>
        <end position="690"/>
    </location>
</feature>
<gene>
    <name evidence="3" type="ORF">JAAARDRAFT_197483</name>
</gene>